<dbReference type="PANTHER" id="PTHR48094">
    <property type="entry name" value="PROTEIN/NUCLEIC ACID DEGLYCASE DJ-1-RELATED"/>
    <property type="match status" value="1"/>
</dbReference>
<dbReference type="GO" id="GO:0005737">
    <property type="term" value="C:cytoplasm"/>
    <property type="evidence" value="ECO:0007669"/>
    <property type="project" value="TreeGrafter"/>
</dbReference>
<sequence length="241" mass="25617">MTDLSGKRALFILTSVSQFPESDRLTGFYMDEMAIPYWALRDAGVEIDFASIKGGEAPADPSSIGEEGDRKPSVQRFLDDGDAMADLQTSKAIGDVEIDQYDGLFLPGGHGTMWDFAQSDELANFVGHMFDKGGIVGAVCHGPAGLLSATTSGGVPIVADRKINAFTDAEEREVGLADVVPYLLETELRAKGAKFEATSDKFSAYAVRDGNIVTGQNPASAEPVARLLVEAFADTQLTNAA</sequence>
<dbReference type="CDD" id="cd03141">
    <property type="entry name" value="GATase1_Hsp31_like"/>
    <property type="match status" value="1"/>
</dbReference>
<comment type="similarity">
    <text evidence="3">Belongs to the peptidase C56 family. HSP31-like subfamily.</text>
</comment>
<organism evidence="5 6">
    <name type="scientific">Litoreibacter roseus</name>
    <dbReference type="NCBI Taxonomy" id="2601869"/>
    <lineage>
        <taxon>Bacteria</taxon>
        <taxon>Pseudomonadati</taxon>
        <taxon>Pseudomonadota</taxon>
        <taxon>Alphaproteobacteria</taxon>
        <taxon>Rhodobacterales</taxon>
        <taxon>Roseobacteraceae</taxon>
        <taxon>Litoreibacter</taxon>
    </lineage>
</organism>
<name>A0A6N6JK37_9RHOB</name>
<keyword evidence="1" id="KW-0346">Stress response</keyword>
<dbReference type="GO" id="GO:0019172">
    <property type="term" value="F:glyoxalase III activity"/>
    <property type="evidence" value="ECO:0007669"/>
    <property type="project" value="TreeGrafter"/>
</dbReference>
<comment type="caution">
    <text evidence="5">The sequence shown here is derived from an EMBL/GenBank/DDBJ whole genome shotgun (WGS) entry which is preliminary data.</text>
</comment>
<keyword evidence="5" id="KW-0808">Transferase</keyword>
<dbReference type="GO" id="GO:0016740">
    <property type="term" value="F:transferase activity"/>
    <property type="evidence" value="ECO:0007669"/>
    <property type="project" value="UniProtKB-KW"/>
</dbReference>
<dbReference type="InterPro" id="IPR029062">
    <property type="entry name" value="Class_I_gatase-like"/>
</dbReference>
<evidence type="ECO:0000256" key="1">
    <source>
        <dbReference type="ARBA" id="ARBA00023016"/>
    </source>
</evidence>
<evidence type="ECO:0000256" key="2">
    <source>
        <dbReference type="ARBA" id="ARBA00023239"/>
    </source>
</evidence>
<dbReference type="GO" id="GO:0019243">
    <property type="term" value="P:methylglyoxal catabolic process to D-lactate via S-lactoyl-glutathione"/>
    <property type="evidence" value="ECO:0007669"/>
    <property type="project" value="TreeGrafter"/>
</dbReference>
<evidence type="ECO:0000259" key="4">
    <source>
        <dbReference type="Pfam" id="PF01965"/>
    </source>
</evidence>
<keyword evidence="2" id="KW-0456">Lyase</keyword>
<evidence type="ECO:0000313" key="6">
    <source>
        <dbReference type="Proteomes" id="UP000436822"/>
    </source>
</evidence>
<dbReference type="InterPro" id="IPR002818">
    <property type="entry name" value="DJ-1/PfpI"/>
</dbReference>
<keyword evidence="6" id="KW-1185">Reference proteome</keyword>
<feature type="domain" description="DJ-1/PfpI" evidence="4">
    <location>
        <begin position="32"/>
        <end position="230"/>
    </location>
</feature>
<gene>
    <name evidence="5" type="ORF">KIN_27220</name>
</gene>
<dbReference type="PANTHER" id="PTHR48094:SF11">
    <property type="entry name" value="GLUTATHIONE-INDEPENDENT GLYOXALASE HSP31-RELATED"/>
    <property type="match status" value="1"/>
</dbReference>
<dbReference type="Proteomes" id="UP000436822">
    <property type="component" value="Unassembled WGS sequence"/>
</dbReference>
<dbReference type="OrthoDB" id="9792284at2"/>
<dbReference type="RefSeq" id="WP_159807760.1">
    <property type="nucleotide sequence ID" value="NZ_BLJE01000002.1"/>
</dbReference>
<dbReference type="SUPFAM" id="SSF52317">
    <property type="entry name" value="Class I glutamine amidotransferase-like"/>
    <property type="match status" value="1"/>
</dbReference>
<accession>A0A6N6JK37</accession>
<dbReference type="EMBL" id="BLJE01000002">
    <property type="protein sequence ID" value="GFE65648.1"/>
    <property type="molecule type" value="Genomic_DNA"/>
</dbReference>
<dbReference type="AlphaFoldDB" id="A0A6N6JK37"/>
<evidence type="ECO:0000256" key="3">
    <source>
        <dbReference type="ARBA" id="ARBA00038493"/>
    </source>
</evidence>
<proteinExistence type="inferred from homology"/>
<protein>
    <submittedName>
        <fullName evidence="5">Dimethylallyltransferase</fullName>
    </submittedName>
</protein>
<dbReference type="Pfam" id="PF01965">
    <property type="entry name" value="DJ-1_PfpI"/>
    <property type="match status" value="1"/>
</dbReference>
<reference evidence="5 6" key="1">
    <citation type="submission" date="2019-12" db="EMBL/GenBank/DDBJ databases">
        <title>Litoreibacter badius sp. nov., a novel bacteriochlorophyll a-containing bacterium in the genus Litoreibacter.</title>
        <authorList>
            <person name="Kanamuro M."/>
            <person name="Takabe Y."/>
            <person name="Mori K."/>
            <person name="Takaichi S."/>
            <person name="Hanada S."/>
        </authorList>
    </citation>
    <scope>NUCLEOTIDE SEQUENCE [LARGE SCALE GENOMIC DNA]</scope>
    <source>
        <strain evidence="5 6">K6</strain>
    </source>
</reference>
<evidence type="ECO:0000313" key="5">
    <source>
        <dbReference type="EMBL" id="GFE65648.1"/>
    </source>
</evidence>
<dbReference type="Gene3D" id="3.40.50.880">
    <property type="match status" value="1"/>
</dbReference>
<dbReference type="InterPro" id="IPR050325">
    <property type="entry name" value="Prot/Nucl_acid_deglycase"/>
</dbReference>